<dbReference type="AlphaFoldDB" id="A0A1H7KGX6"/>
<keyword evidence="2" id="KW-0547">Nucleotide-binding</keyword>
<dbReference type="InterPro" id="IPR017871">
    <property type="entry name" value="ABC_transporter-like_CS"/>
</dbReference>
<evidence type="ECO:0000313" key="5">
    <source>
        <dbReference type="EMBL" id="SEK85726.1"/>
    </source>
</evidence>
<dbReference type="InterPro" id="IPR050763">
    <property type="entry name" value="ABC_transporter_ATP-binding"/>
</dbReference>
<reference evidence="5 6" key="1">
    <citation type="submission" date="2016-10" db="EMBL/GenBank/DDBJ databases">
        <authorList>
            <person name="de Groot N.N."/>
        </authorList>
    </citation>
    <scope>NUCLEOTIDE SEQUENCE [LARGE SCALE GENOMIC DNA]</scope>
    <source>
        <strain evidence="5 6">DSM 100674</strain>
    </source>
</reference>
<dbReference type="SUPFAM" id="SSF52540">
    <property type="entry name" value="P-loop containing nucleoside triphosphate hydrolases"/>
    <property type="match status" value="1"/>
</dbReference>
<proteinExistence type="predicted"/>
<dbReference type="PANTHER" id="PTHR42711:SF15">
    <property type="entry name" value="ABC-TYPE MULTIDRUG TRANSPORT SYSTEM, ATPASE COMPONENT"/>
    <property type="match status" value="1"/>
</dbReference>
<feature type="domain" description="ABC transporter" evidence="4">
    <location>
        <begin position="6"/>
        <end position="240"/>
    </location>
</feature>
<protein>
    <submittedName>
        <fullName evidence="5">ABC-2 type transport system ATP-binding protein</fullName>
    </submittedName>
</protein>
<dbReference type="STRING" id="1287727.SAMN05443999_102411"/>
<evidence type="ECO:0000313" key="6">
    <source>
        <dbReference type="Proteomes" id="UP000199582"/>
    </source>
</evidence>
<gene>
    <name evidence="5" type="ORF">SAMN05443999_102411</name>
</gene>
<dbReference type="InterPro" id="IPR003439">
    <property type="entry name" value="ABC_transporter-like_ATP-bd"/>
</dbReference>
<dbReference type="EMBL" id="FOAG01000002">
    <property type="protein sequence ID" value="SEK85726.1"/>
    <property type="molecule type" value="Genomic_DNA"/>
</dbReference>
<name>A0A1H7KGX6_9RHOB</name>
<dbReference type="RefSeq" id="WP_093033097.1">
    <property type="nucleotide sequence ID" value="NZ_FOAG01000002.1"/>
</dbReference>
<evidence type="ECO:0000259" key="4">
    <source>
        <dbReference type="PROSITE" id="PS50893"/>
    </source>
</evidence>
<evidence type="ECO:0000256" key="1">
    <source>
        <dbReference type="ARBA" id="ARBA00022448"/>
    </source>
</evidence>
<dbReference type="InterPro" id="IPR027417">
    <property type="entry name" value="P-loop_NTPase"/>
</dbReference>
<organism evidence="5 6">
    <name type="scientific">Roseovarius azorensis</name>
    <dbReference type="NCBI Taxonomy" id="1287727"/>
    <lineage>
        <taxon>Bacteria</taxon>
        <taxon>Pseudomonadati</taxon>
        <taxon>Pseudomonadota</taxon>
        <taxon>Alphaproteobacteria</taxon>
        <taxon>Rhodobacterales</taxon>
        <taxon>Roseobacteraceae</taxon>
        <taxon>Roseovarius</taxon>
    </lineage>
</organism>
<evidence type="ECO:0000256" key="2">
    <source>
        <dbReference type="ARBA" id="ARBA00022741"/>
    </source>
</evidence>
<evidence type="ECO:0000256" key="3">
    <source>
        <dbReference type="ARBA" id="ARBA00022840"/>
    </source>
</evidence>
<dbReference type="GO" id="GO:0005524">
    <property type="term" value="F:ATP binding"/>
    <property type="evidence" value="ECO:0007669"/>
    <property type="project" value="UniProtKB-KW"/>
</dbReference>
<dbReference type="Proteomes" id="UP000199582">
    <property type="component" value="Unassembled WGS sequence"/>
</dbReference>
<dbReference type="SMART" id="SM00382">
    <property type="entry name" value="AAA"/>
    <property type="match status" value="1"/>
</dbReference>
<sequence>MAANAIEIRGLTKIYGGGRNSPEKRALQGIDLDIPQGSVFGLLGPNGAGKSTLINILAGLVIKTAGRVTIWGFDQDHNPRQSRASIGVMPQELNLDPFFTPREALEVQAGLYGVPRRQRRSDEILRMVGLEDKAGAYARTLSGGMRRRLLLGKALVHHPHVLVLDEPTAGVDIELRQMLWENVRKLNQQGMTIILTTHYLEEAEEMCDEIAIINLGQLVARDSTVNLLRRLDSRTMILHPDGPVGRLPEGEGLDVTQRGDGALVIRYRSAETPAEAVLAAVRAAGICIRDVKTEQADLQDVFLELTRRR</sequence>
<dbReference type="GO" id="GO:0016887">
    <property type="term" value="F:ATP hydrolysis activity"/>
    <property type="evidence" value="ECO:0007669"/>
    <property type="project" value="InterPro"/>
</dbReference>
<dbReference type="PROSITE" id="PS00211">
    <property type="entry name" value="ABC_TRANSPORTER_1"/>
    <property type="match status" value="1"/>
</dbReference>
<dbReference type="Pfam" id="PF00005">
    <property type="entry name" value="ABC_tran"/>
    <property type="match status" value="1"/>
</dbReference>
<dbReference type="InterPro" id="IPR003593">
    <property type="entry name" value="AAA+_ATPase"/>
</dbReference>
<dbReference type="PROSITE" id="PS50893">
    <property type="entry name" value="ABC_TRANSPORTER_2"/>
    <property type="match status" value="1"/>
</dbReference>
<keyword evidence="3 5" id="KW-0067">ATP-binding</keyword>
<keyword evidence="1" id="KW-0813">Transport</keyword>
<dbReference type="OrthoDB" id="9778547at2"/>
<dbReference type="Gene3D" id="3.40.50.300">
    <property type="entry name" value="P-loop containing nucleotide triphosphate hydrolases"/>
    <property type="match status" value="1"/>
</dbReference>
<accession>A0A1H7KGX6</accession>
<keyword evidence="6" id="KW-1185">Reference proteome</keyword>
<dbReference type="PANTHER" id="PTHR42711">
    <property type="entry name" value="ABC TRANSPORTER ATP-BINDING PROTEIN"/>
    <property type="match status" value="1"/>
</dbReference>